<evidence type="ECO:0000313" key="1">
    <source>
        <dbReference type="EMBL" id="HIZ40611.1"/>
    </source>
</evidence>
<dbReference type="EMBL" id="DXBR01000108">
    <property type="protein sequence ID" value="HIZ40611.1"/>
    <property type="molecule type" value="Genomic_DNA"/>
</dbReference>
<evidence type="ECO:0000313" key="2">
    <source>
        <dbReference type="Proteomes" id="UP000824049"/>
    </source>
</evidence>
<accession>A0A9D2J8L8</accession>
<dbReference type="AlphaFoldDB" id="A0A9D2J8L8"/>
<proteinExistence type="predicted"/>
<gene>
    <name evidence="1" type="ORF">H9968_11975</name>
</gene>
<organism evidence="1 2">
    <name type="scientific">Candidatus Anaerobutyricum stercoris</name>
    <dbReference type="NCBI Taxonomy" id="2838457"/>
    <lineage>
        <taxon>Bacteria</taxon>
        <taxon>Bacillati</taxon>
        <taxon>Bacillota</taxon>
        <taxon>Clostridia</taxon>
        <taxon>Lachnospirales</taxon>
        <taxon>Lachnospiraceae</taxon>
        <taxon>Anaerobutyricum</taxon>
    </lineage>
</organism>
<protein>
    <submittedName>
        <fullName evidence="1">Uncharacterized protein</fullName>
    </submittedName>
</protein>
<name>A0A9D2J8L8_9FIRM</name>
<reference evidence="1" key="2">
    <citation type="submission" date="2021-04" db="EMBL/GenBank/DDBJ databases">
        <authorList>
            <person name="Gilroy R."/>
        </authorList>
    </citation>
    <scope>NUCLEOTIDE SEQUENCE</scope>
    <source>
        <strain evidence="1">CHK179-28034</strain>
    </source>
</reference>
<sequence>MRAQDNADRFLEEIEKKLSGAQKNRKPFSQFLEEKMDQFDYSNTSLAKKVFHRVEKKGEDVVRYVPVTRQTIGAWLKGSMPSSREIYITLGMAFDMGLDEINYVLLETYMGYGLYCKNIEDALWIALINGLFDIDEMEEVKERIEEMLSEEPEESETRSLPTMDLWVMLSQAGSLEQFYNIVRMYREEFKDGAKRFGQCLEEVIEEEYGYYEKAAWLLRDIGCMHCEAQFSKIKAGKAVVTREWLLRFCIALQPSVESIEKLLAKAQMEPLGITPAEVIIEMIAKYKADSVADSQKIWMLIESVTKELREKGYEIEDDLCRKYDSVYDVPFQQKWWFSACVGHQLLENQKRKDYGYEKNGYCRYIMVDQVLFDDMNRNKKSTVFRKNASQFICGEIPWQEIDDWQKVPALAVEKGFQPDTFDLEKFEDYCYMRRPSRFSKDFIMNDVYFYSALLYSIWTGKCFQKDFGETEVEELREEFAVGGLQAERLLHMMEENLMDGAKYQEDCDIAHMLSALFAM</sequence>
<dbReference type="Proteomes" id="UP000824049">
    <property type="component" value="Unassembled WGS sequence"/>
</dbReference>
<reference evidence="1" key="1">
    <citation type="journal article" date="2021" name="PeerJ">
        <title>Extensive microbial diversity within the chicken gut microbiome revealed by metagenomics and culture.</title>
        <authorList>
            <person name="Gilroy R."/>
            <person name="Ravi A."/>
            <person name="Getino M."/>
            <person name="Pursley I."/>
            <person name="Horton D.L."/>
            <person name="Alikhan N.F."/>
            <person name="Baker D."/>
            <person name="Gharbi K."/>
            <person name="Hall N."/>
            <person name="Watson M."/>
            <person name="Adriaenssens E.M."/>
            <person name="Foster-Nyarko E."/>
            <person name="Jarju S."/>
            <person name="Secka A."/>
            <person name="Antonio M."/>
            <person name="Oren A."/>
            <person name="Chaudhuri R.R."/>
            <person name="La Ragione R."/>
            <person name="Hildebrand F."/>
            <person name="Pallen M.J."/>
        </authorList>
    </citation>
    <scope>NUCLEOTIDE SEQUENCE</scope>
    <source>
        <strain evidence="1">CHK179-28034</strain>
    </source>
</reference>
<comment type="caution">
    <text evidence="1">The sequence shown here is derived from an EMBL/GenBank/DDBJ whole genome shotgun (WGS) entry which is preliminary data.</text>
</comment>